<accession>A0ABQ9S5M1</accession>
<proteinExistence type="predicted"/>
<dbReference type="Proteomes" id="UP001241169">
    <property type="component" value="Unassembled WGS sequence"/>
</dbReference>
<organism evidence="2 3">
    <name type="scientific">Colletotrichum paranaense</name>
    <dbReference type="NCBI Taxonomy" id="1914294"/>
    <lineage>
        <taxon>Eukaryota</taxon>
        <taxon>Fungi</taxon>
        <taxon>Dikarya</taxon>
        <taxon>Ascomycota</taxon>
        <taxon>Pezizomycotina</taxon>
        <taxon>Sordariomycetes</taxon>
        <taxon>Hypocreomycetidae</taxon>
        <taxon>Glomerellales</taxon>
        <taxon>Glomerellaceae</taxon>
        <taxon>Colletotrichum</taxon>
        <taxon>Colletotrichum acutatum species complex</taxon>
    </lineage>
</organism>
<comment type="caution">
    <text evidence="2">The sequence shown here is derived from an EMBL/GenBank/DDBJ whole genome shotgun (WGS) entry which is preliminary data.</text>
</comment>
<feature type="region of interest" description="Disordered" evidence="1">
    <location>
        <begin position="1"/>
        <end position="101"/>
    </location>
</feature>
<dbReference type="GeneID" id="85381933"/>
<name>A0ABQ9S5M1_9PEZI</name>
<reference evidence="2 3" key="1">
    <citation type="submission" date="2016-10" db="EMBL/GenBank/DDBJ databases">
        <title>The genome sequence of Colletotrichum fioriniae PJ7.</title>
        <authorList>
            <person name="Baroncelli R."/>
        </authorList>
    </citation>
    <scope>NUCLEOTIDE SEQUENCE [LARGE SCALE GENOMIC DNA]</scope>
    <source>
        <strain evidence="2 3">IMI 384185</strain>
    </source>
</reference>
<feature type="compositionally biased region" description="Basic and acidic residues" evidence="1">
    <location>
        <begin position="66"/>
        <end position="90"/>
    </location>
</feature>
<evidence type="ECO:0000256" key="1">
    <source>
        <dbReference type="SAM" id="MobiDB-lite"/>
    </source>
</evidence>
<sequence length="445" mass="48612">MDVDVVSIPSTDNEAPEENRRESAGGRDVVAAVLPSMHVDGAAQSGEDAQHPGAEPLAPIQHPARVSHDEGMVTGPDENRRESPGERDAVDGGFNQQSGPHDFLGAPRALLLDVLVLSCQPSRLKRSMKTISTAPRVPLVPPIGPDLTEDPNEGHFELLVDVSEEIDRNVPTGMAVSHAKELRNTQVRIIYNRRKTVVSLASPAPAHTGVPTEDDFDLPVAVSQEVDREALTSIAVSLAKTLRGINIRVISNRKEIVYLLRTLNSDRESALKANLLKEFKILNGRPRRHGQKNETVTLKVLKKHLAISSNDVRRIIKATKLPWILALVWGRGSVMSPPPEQERIIDFPVEAFTDDTINLTKPLPFVLTIGHTRGPRRQSATSSSIAVTHLSAPQTSEAPTAVVASQQYCPGPDSSCETHERAGRLLRVCTFFPRFEGAKTVFRVT</sequence>
<dbReference type="EMBL" id="MOPA01000013">
    <property type="protein sequence ID" value="KAK1524834.1"/>
    <property type="molecule type" value="Genomic_DNA"/>
</dbReference>
<evidence type="ECO:0000313" key="3">
    <source>
        <dbReference type="Proteomes" id="UP001241169"/>
    </source>
</evidence>
<protein>
    <submittedName>
        <fullName evidence="2">Uncharacterized protein</fullName>
    </submittedName>
</protein>
<gene>
    <name evidence="2" type="ORF">CPAR01_13782</name>
</gene>
<dbReference type="RefSeq" id="XP_060343502.1">
    <property type="nucleotide sequence ID" value="XM_060498034.1"/>
</dbReference>
<evidence type="ECO:0000313" key="2">
    <source>
        <dbReference type="EMBL" id="KAK1524834.1"/>
    </source>
</evidence>
<keyword evidence="3" id="KW-1185">Reference proteome</keyword>